<dbReference type="InterPro" id="IPR036322">
    <property type="entry name" value="WD40_repeat_dom_sf"/>
</dbReference>
<dbReference type="Pfam" id="PF02138">
    <property type="entry name" value="Beach"/>
    <property type="match status" value="1"/>
</dbReference>
<dbReference type="Gene3D" id="2.130.10.10">
    <property type="entry name" value="YVTN repeat-like/Quinoprotein amine dehydrogenase"/>
    <property type="match status" value="1"/>
</dbReference>
<evidence type="ECO:0000259" key="4">
    <source>
        <dbReference type="PROSITE" id="PS50197"/>
    </source>
</evidence>
<organism evidence="5 6">
    <name type="scientific">Mesorhabditis spiculigera</name>
    <dbReference type="NCBI Taxonomy" id="96644"/>
    <lineage>
        <taxon>Eukaryota</taxon>
        <taxon>Metazoa</taxon>
        <taxon>Ecdysozoa</taxon>
        <taxon>Nematoda</taxon>
        <taxon>Chromadorea</taxon>
        <taxon>Rhabditida</taxon>
        <taxon>Rhabditina</taxon>
        <taxon>Rhabditomorpha</taxon>
        <taxon>Rhabditoidea</taxon>
        <taxon>Rhabditidae</taxon>
        <taxon>Mesorhabditinae</taxon>
        <taxon>Mesorhabditis</taxon>
    </lineage>
</organism>
<feature type="non-terminal residue" evidence="5">
    <location>
        <position position="1"/>
    </location>
</feature>
<dbReference type="PROSITE" id="PS50197">
    <property type="entry name" value="BEACH"/>
    <property type="match status" value="1"/>
</dbReference>
<sequence length="1398" mass="157429">MRRPQPMPPSPISFKEAIEECLSALNMGSITKEDLFSEAKKILDAFSNDSKIETVIFGDVKCTAERLTAEDVDPVKFSQFGKTGCNENPQLLRHEICRVTKRLDACSLYENDPVRRNWTSIWKYLAEEIGASFLMLNAGDATEMILRKPKIIPHIRPIWLIIVEQDKTTVISPITDASYSLAQILRFPHRNLDALHLLYAQLFECGQQLVKMQIYPVFTPYKFKCDNVLWLEYDVLQYFKTDRSLKSPASGIDLSYCTNQWRMGKTSNLDYILQLNDLAGRKRGAIHNHPIVPWVVDFTSSTSGWRPLHKSKYRLQKGDPQLQQMFKSEQAHHIPELLSDHSYMVYRARVETKENLCKYVRATWEPREYPASVKRMYDLAPDECIPELYEDPNILKSTHNDMPDLELPLFSESPSEFIKWHRSRLESDEVSAQLHEWIDLVFGYKLSGQAAIDSLNVHLGYADKSTEIVDHGVVQLFQTPHPSKFDLESEPKTNFYGMTRDDEAKLEGENLNDENDERKEDGDDNNLMKLYNQIKRVSKFCTNELVPTIRSLLNTMIEIALPTEFSRRGESDWYTGLNYNHALKYQSKLPRHLRDVFPKILKLALDENTMPTANEFFKDFPVLLNIPADVQKFHSLLCTFYACHLVRCYACIEQTEKTQANALHGEVERLRGCLLLASGSQNREERLTRLVARLLNNQKASIAAVSRLFPAVCRVFSKSSVDLLLQPLKNLLHDDNTVKLLDRRFLLQVSIAYGAKVFLNEIVPTLVEAVASKIEDRSIVAKESILWLAKRYGPVVCARFISSNLLRVHATCYSNLEIIKEHQVHKDAFNQPLYGDAIGVRVELCLAEIAASYSSTFISVQYVPFCCEIIEQVLRRGASQFEASLISVLRITRLAMRSFGDNQLMSYLEDIFMGKIIEKLTIMVCSSDFNFTTVSARRALASKILAFLLEISRRIGAENVRMYGKQPFETFFNAFVTLYEANEELALHAKPNANKTLLDAFPPVVRRIRCGDVLRRMGSANAIFLLLGSLLLGPICVCAKCTPDHCNMTGVSSGNRLYSLSSAGTPTSYLALGGAGAFDSGGSLSNLWCARVSAAVCGSGTKHVPRFDQITLCTFSGHSGAIRRIESLSNENSFVTTSSDKTVKLWSIRHDQETSQCQWTYKGHSGTVRDVRLLASGLIASTDGYLHVWDPFRGALHSQLEWGGDGMIHCIDTLDRHTLVASSSLHSSIKIHDTRMADWVAEFRINPAPGVVRSLSVHGNRMAISLSNGTVAVVDPRTGRVGSLSYGNYTHASSINWISPTCFIVADSDEEAVVFEAAPRIERRWSTPDPVLCMSAEGDSLATIQTGNNFRLYSNQEMILNSKIKSDIVSGQVTALAYLPLNNTFLIGANNGNIKLLC</sequence>
<feature type="compositionally biased region" description="Basic and acidic residues" evidence="3">
    <location>
        <begin position="499"/>
        <end position="508"/>
    </location>
</feature>
<dbReference type="SUPFAM" id="SSF48371">
    <property type="entry name" value="ARM repeat"/>
    <property type="match status" value="1"/>
</dbReference>
<dbReference type="SUPFAM" id="SSF50978">
    <property type="entry name" value="WD40 repeat-like"/>
    <property type="match status" value="1"/>
</dbReference>
<accession>A0AA36D3G5</accession>
<dbReference type="EMBL" id="CATQJA010002655">
    <property type="protein sequence ID" value="CAJ0579204.1"/>
    <property type="molecule type" value="Genomic_DNA"/>
</dbReference>
<proteinExistence type="predicted"/>
<dbReference type="PROSITE" id="PS50082">
    <property type="entry name" value="WD_REPEATS_2"/>
    <property type="match status" value="1"/>
</dbReference>
<keyword evidence="6" id="KW-1185">Reference proteome</keyword>
<reference evidence="5" key="1">
    <citation type="submission" date="2023-06" db="EMBL/GenBank/DDBJ databases">
        <authorList>
            <person name="Delattre M."/>
        </authorList>
    </citation>
    <scope>NUCLEOTIDE SEQUENCE</scope>
    <source>
        <strain evidence="5">AF72</strain>
    </source>
</reference>
<dbReference type="Pfam" id="PF00400">
    <property type="entry name" value="WD40"/>
    <property type="match status" value="2"/>
</dbReference>
<feature type="region of interest" description="Disordered" evidence="3">
    <location>
        <begin position="498"/>
        <end position="524"/>
    </location>
</feature>
<feature type="repeat" description="WD" evidence="2">
    <location>
        <begin position="1115"/>
        <end position="1156"/>
    </location>
</feature>
<evidence type="ECO:0000313" key="6">
    <source>
        <dbReference type="Proteomes" id="UP001177023"/>
    </source>
</evidence>
<dbReference type="Gene3D" id="1.10.1540.10">
    <property type="entry name" value="BEACH domain"/>
    <property type="match status" value="1"/>
</dbReference>
<gene>
    <name evidence="5" type="ORF">MSPICULIGERA_LOCUS17434</name>
</gene>
<dbReference type="PROSITE" id="PS50294">
    <property type="entry name" value="WD_REPEATS_REGION"/>
    <property type="match status" value="1"/>
</dbReference>
<evidence type="ECO:0000256" key="1">
    <source>
        <dbReference type="ARBA" id="ARBA00022574"/>
    </source>
</evidence>
<feature type="domain" description="BEACH" evidence="4">
    <location>
        <begin position="172"/>
        <end position="505"/>
    </location>
</feature>
<dbReference type="CDD" id="cd06071">
    <property type="entry name" value="Beach"/>
    <property type="match status" value="1"/>
</dbReference>
<dbReference type="PANTHER" id="PTHR46866:SF1">
    <property type="entry name" value="GH12955P"/>
    <property type="match status" value="1"/>
</dbReference>
<keyword evidence="1 2" id="KW-0853">WD repeat</keyword>
<comment type="caution">
    <text evidence="5">The sequence shown here is derived from an EMBL/GenBank/DDBJ whole genome shotgun (WGS) entry which is preliminary data.</text>
</comment>
<dbReference type="SUPFAM" id="SSF81837">
    <property type="entry name" value="BEACH domain"/>
    <property type="match status" value="1"/>
</dbReference>
<dbReference type="InterPro" id="IPR016024">
    <property type="entry name" value="ARM-type_fold"/>
</dbReference>
<dbReference type="InterPro" id="IPR000409">
    <property type="entry name" value="BEACH_dom"/>
</dbReference>
<dbReference type="SMART" id="SM01026">
    <property type="entry name" value="Beach"/>
    <property type="match status" value="1"/>
</dbReference>
<dbReference type="InterPro" id="IPR036372">
    <property type="entry name" value="BEACH_dom_sf"/>
</dbReference>
<evidence type="ECO:0000313" key="5">
    <source>
        <dbReference type="EMBL" id="CAJ0579204.1"/>
    </source>
</evidence>
<evidence type="ECO:0000256" key="2">
    <source>
        <dbReference type="PROSITE-ProRule" id="PRU00221"/>
    </source>
</evidence>
<dbReference type="PANTHER" id="PTHR46866">
    <property type="entry name" value="GH12955P"/>
    <property type="match status" value="1"/>
</dbReference>
<dbReference type="SMART" id="SM00320">
    <property type="entry name" value="WD40"/>
    <property type="match status" value="5"/>
</dbReference>
<protein>
    <recommendedName>
        <fullName evidence="4">BEACH domain-containing protein</fullName>
    </recommendedName>
</protein>
<dbReference type="InterPro" id="IPR001680">
    <property type="entry name" value="WD40_rpt"/>
</dbReference>
<dbReference type="InterPro" id="IPR015943">
    <property type="entry name" value="WD40/YVTN_repeat-like_dom_sf"/>
</dbReference>
<dbReference type="Proteomes" id="UP001177023">
    <property type="component" value="Unassembled WGS sequence"/>
</dbReference>
<evidence type="ECO:0000256" key="3">
    <source>
        <dbReference type="SAM" id="MobiDB-lite"/>
    </source>
</evidence>
<name>A0AA36D3G5_9BILA</name>